<dbReference type="InterPro" id="IPR036396">
    <property type="entry name" value="Cyt_P450_sf"/>
</dbReference>
<keyword evidence="12" id="KW-0732">Signal</keyword>
<dbReference type="Gene3D" id="1.10.630.10">
    <property type="entry name" value="Cytochrome P450"/>
    <property type="match status" value="1"/>
</dbReference>
<evidence type="ECO:0000256" key="4">
    <source>
        <dbReference type="ARBA" id="ARBA00022617"/>
    </source>
</evidence>
<reference evidence="14" key="1">
    <citation type="journal article" date="2014" name="Proc. Natl. Acad. Sci. U.S.A.">
        <title>Extensive sampling of basidiomycete genomes demonstrates inadequacy of the white-rot/brown-rot paradigm for wood decay fungi.</title>
        <authorList>
            <person name="Riley R."/>
            <person name="Salamov A.A."/>
            <person name="Brown D.W."/>
            <person name="Nagy L.G."/>
            <person name="Floudas D."/>
            <person name="Held B.W."/>
            <person name="Levasseur A."/>
            <person name="Lombard V."/>
            <person name="Morin E."/>
            <person name="Otillar R."/>
            <person name="Lindquist E.A."/>
            <person name="Sun H."/>
            <person name="LaButti K.M."/>
            <person name="Schmutz J."/>
            <person name="Jabbour D."/>
            <person name="Luo H."/>
            <person name="Baker S.E."/>
            <person name="Pisabarro A.G."/>
            <person name="Walton J.D."/>
            <person name="Blanchette R.A."/>
            <person name="Henrissat B."/>
            <person name="Martin F."/>
            <person name="Cullen D."/>
            <person name="Hibbett D.S."/>
            <person name="Grigoriev I.V."/>
        </authorList>
    </citation>
    <scope>NUCLEOTIDE SEQUENCE [LARGE SCALE GENOMIC DNA]</scope>
    <source>
        <strain evidence="14">CBS 339.88</strain>
    </source>
</reference>
<keyword evidence="11" id="KW-0472">Membrane</keyword>
<dbReference type="Pfam" id="PF00067">
    <property type="entry name" value="p450"/>
    <property type="match status" value="1"/>
</dbReference>
<evidence type="ECO:0000256" key="8">
    <source>
        <dbReference type="ARBA" id="ARBA00023002"/>
    </source>
</evidence>
<evidence type="ECO:0000256" key="5">
    <source>
        <dbReference type="ARBA" id="ARBA00022692"/>
    </source>
</evidence>
<dbReference type="OrthoDB" id="2789670at2759"/>
<feature type="chain" id="PRO_5001648788" description="Cytochrome P450" evidence="12">
    <location>
        <begin position="24"/>
        <end position="101"/>
    </location>
</feature>
<evidence type="ECO:0000313" key="13">
    <source>
        <dbReference type="EMBL" id="KDR66542.1"/>
    </source>
</evidence>
<comment type="cofactor">
    <cofactor evidence="1">
        <name>heme</name>
        <dbReference type="ChEBI" id="CHEBI:30413"/>
    </cofactor>
</comment>
<protein>
    <recommendedName>
        <fullName evidence="15">Cytochrome P450</fullName>
    </recommendedName>
</protein>
<comment type="similarity">
    <text evidence="3">Belongs to the cytochrome P450 family.</text>
</comment>
<comment type="subcellular location">
    <subcellularLocation>
        <location evidence="2">Membrane</location>
        <topology evidence="2">Single-pass membrane protein</topology>
    </subcellularLocation>
</comment>
<evidence type="ECO:0000256" key="10">
    <source>
        <dbReference type="ARBA" id="ARBA00023033"/>
    </source>
</evidence>
<evidence type="ECO:0000256" key="11">
    <source>
        <dbReference type="ARBA" id="ARBA00023136"/>
    </source>
</evidence>
<dbReference type="EMBL" id="KL142422">
    <property type="protein sequence ID" value="KDR66542.1"/>
    <property type="molecule type" value="Genomic_DNA"/>
</dbReference>
<evidence type="ECO:0000256" key="1">
    <source>
        <dbReference type="ARBA" id="ARBA00001971"/>
    </source>
</evidence>
<evidence type="ECO:0000256" key="3">
    <source>
        <dbReference type="ARBA" id="ARBA00010617"/>
    </source>
</evidence>
<gene>
    <name evidence="13" type="ORF">GALMADRAFT_259052</name>
</gene>
<dbReference type="GO" id="GO:0016020">
    <property type="term" value="C:membrane"/>
    <property type="evidence" value="ECO:0007669"/>
    <property type="project" value="UniProtKB-SubCell"/>
</dbReference>
<keyword evidence="6" id="KW-0479">Metal-binding</keyword>
<keyword evidence="7" id="KW-1133">Transmembrane helix</keyword>
<keyword evidence="4" id="KW-0349">Heme</keyword>
<dbReference type="GO" id="GO:0016705">
    <property type="term" value="F:oxidoreductase activity, acting on paired donors, with incorporation or reduction of molecular oxygen"/>
    <property type="evidence" value="ECO:0007669"/>
    <property type="project" value="InterPro"/>
</dbReference>
<dbReference type="GO" id="GO:0005506">
    <property type="term" value="F:iron ion binding"/>
    <property type="evidence" value="ECO:0007669"/>
    <property type="project" value="InterPro"/>
</dbReference>
<evidence type="ECO:0008006" key="15">
    <source>
        <dbReference type="Google" id="ProtNLM"/>
    </source>
</evidence>
<dbReference type="AlphaFoldDB" id="A0A067S9B5"/>
<dbReference type="PANTHER" id="PTHR46300">
    <property type="entry name" value="P450, PUTATIVE (EUROFUNG)-RELATED-RELATED"/>
    <property type="match status" value="1"/>
</dbReference>
<sequence>MTGQFIFMLFFFTPNIDILKAGADTIVAAIHTFFAAMLCFPETQRDAQEELDRVLLGGRLPEFSDEGDLPYISALVKEVIRCVWSFPAIESYVFNVENPSV</sequence>
<dbReference type="Proteomes" id="UP000027222">
    <property type="component" value="Unassembled WGS sequence"/>
</dbReference>
<feature type="signal peptide" evidence="12">
    <location>
        <begin position="1"/>
        <end position="23"/>
    </location>
</feature>
<evidence type="ECO:0000313" key="14">
    <source>
        <dbReference type="Proteomes" id="UP000027222"/>
    </source>
</evidence>
<dbReference type="GO" id="GO:0004497">
    <property type="term" value="F:monooxygenase activity"/>
    <property type="evidence" value="ECO:0007669"/>
    <property type="project" value="UniProtKB-KW"/>
</dbReference>
<evidence type="ECO:0000256" key="9">
    <source>
        <dbReference type="ARBA" id="ARBA00023004"/>
    </source>
</evidence>
<dbReference type="InterPro" id="IPR001128">
    <property type="entry name" value="Cyt_P450"/>
</dbReference>
<dbReference type="InterPro" id="IPR050364">
    <property type="entry name" value="Cytochrome_P450_fung"/>
</dbReference>
<proteinExistence type="inferred from homology"/>
<keyword evidence="14" id="KW-1185">Reference proteome</keyword>
<evidence type="ECO:0000256" key="6">
    <source>
        <dbReference type="ARBA" id="ARBA00022723"/>
    </source>
</evidence>
<evidence type="ECO:0000256" key="12">
    <source>
        <dbReference type="SAM" id="SignalP"/>
    </source>
</evidence>
<dbReference type="STRING" id="685588.A0A067S9B5"/>
<evidence type="ECO:0000256" key="2">
    <source>
        <dbReference type="ARBA" id="ARBA00004167"/>
    </source>
</evidence>
<name>A0A067S9B5_GALM3</name>
<dbReference type="HOGENOM" id="CLU_2291917_0_0_1"/>
<keyword evidence="5" id="KW-0812">Transmembrane</keyword>
<dbReference type="GO" id="GO:0020037">
    <property type="term" value="F:heme binding"/>
    <property type="evidence" value="ECO:0007669"/>
    <property type="project" value="InterPro"/>
</dbReference>
<keyword evidence="8" id="KW-0560">Oxidoreductase</keyword>
<evidence type="ECO:0000256" key="7">
    <source>
        <dbReference type="ARBA" id="ARBA00022989"/>
    </source>
</evidence>
<keyword evidence="10" id="KW-0503">Monooxygenase</keyword>
<dbReference type="PANTHER" id="PTHR46300:SF2">
    <property type="entry name" value="CYTOCHROME P450 MONOOXYGENASE ALNH-RELATED"/>
    <property type="match status" value="1"/>
</dbReference>
<organism evidence="13 14">
    <name type="scientific">Galerina marginata (strain CBS 339.88)</name>
    <dbReference type="NCBI Taxonomy" id="685588"/>
    <lineage>
        <taxon>Eukaryota</taxon>
        <taxon>Fungi</taxon>
        <taxon>Dikarya</taxon>
        <taxon>Basidiomycota</taxon>
        <taxon>Agaricomycotina</taxon>
        <taxon>Agaricomycetes</taxon>
        <taxon>Agaricomycetidae</taxon>
        <taxon>Agaricales</taxon>
        <taxon>Agaricineae</taxon>
        <taxon>Strophariaceae</taxon>
        <taxon>Galerina</taxon>
    </lineage>
</organism>
<dbReference type="SUPFAM" id="SSF48264">
    <property type="entry name" value="Cytochrome P450"/>
    <property type="match status" value="1"/>
</dbReference>
<accession>A0A067S9B5</accession>
<keyword evidence="9" id="KW-0408">Iron</keyword>